<gene>
    <name evidence="1" type="ORF">BG20_I1333</name>
</gene>
<sequence>MKRISKKINFQNHDPKFMKDRNLGTMFKMA</sequence>
<proteinExistence type="predicted"/>
<comment type="caution">
    <text evidence="1">The sequence shown here is derived from an EMBL/GenBank/DDBJ whole genome shotgun (WGS) entry which is preliminary data.</text>
</comment>
<feature type="non-terminal residue" evidence="1">
    <location>
        <position position="30"/>
    </location>
</feature>
<reference evidence="1 2" key="1">
    <citation type="journal article" date="2012" name="J. Bacteriol.">
        <title>Genome Sequence of "Candidatus Nitrosoarchaeum limnia" BG20, a Low-Salinity Ammonia-Oxidizing Archaeon from the San Francisco Bay Estuary.</title>
        <authorList>
            <person name="Mosier A.C."/>
            <person name="Allen E.E."/>
            <person name="Kim M."/>
            <person name="Ferriera S."/>
            <person name="Francis C.A."/>
        </authorList>
    </citation>
    <scope>NUCLEOTIDE SEQUENCE [LARGE SCALE GENOMIC DNA]</scope>
    <source>
        <strain evidence="1 2">BG20</strain>
    </source>
</reference>
<evidence type="ECO:0000313" key="1">
    <source>
        <dbReference type="EMBL" id="EPA05915.1"/>
    </source>
</evidence>
<keyword evidence="2" id="KW-1185">Reference proteome</keyword>
<accession>S2E3U7</accession>
<organism evidence="1 2">
    <name type="scientific">Candidatus Nitrosarchaeum limnium BG20</name>
    <dbReference type="NCBI Taxonomy" id="859192"/>
    <lineage>
        <taxon>Archaea</taxon>
        <taxon>Nitrososphaerota</taxon>
        <taxon>Nitrososphaeria</taxon>
        <taxon>Nitrosopumilales</taxon>
        <taxon>Nitrosopumilaceae</taxon>
        <taxon>Nitrosarchaeum</taxon>
    </lineage>
</organism>
<name>S2E3U7_9ARCH</name>
<dbReference type="Proteomes" id="UP000014065">
    <property type="component" value="Unassembled WGS sequence"/>
</dbReference>
<protein>
    <submittedName>
        <fullName evidence="1">Uncharacterized protein</fullName>
    </submittedName>
</protein>
<dbReference type="AlphaFoldDB" id="S2E3U7"/>
<dbReference type="EMBL" id="AHJG01000123">
    <property type="protein sequence ID" value="EPA05915.1"/>
    <property type="molecule type" value="Genomic_DNA"/>
</dbReference>
<evidence type="ECO:0000313" key="2">
    <source>
        <dbReference type="Proteomes" id="UP000014065"/>
    </source>
</evidence>